<dbReference type="EMBL" id="CP104694">
    <property type="protein sequence ID" value="UXI68130.1"/>
    <property type="molecule type" value="Genomic_DNA"/>
</dbReference>
<evidence type="ECO:0000313" key="2">
    <source>
        <dbReference type="Proteomes" id="UP001064632"/>
    </source>
</evidence>
<keyword evidence="2" id="KW-1185">Reference proteome</keyword>
<protein>
    <recommendedName>
        <fullName evidence="3">SpoIIAA-like protein</fullName>
    </recommendedName>
</protein>
<accession>A0ABY6BEA5</accession>
<reference evidence="1" key="1">
    <citation type="submission" date="2022-09" db="EMBL/GenBank/DDBJ databases">
        <title>Tahibacter sp. nov., isolated from a fresh water.</title>
        <authorList>
            <person name="Baek J.H."/>
            <person name="Lee J.K."/>
            <person name="Kim J.M."/>
            <person name="Jeon C.O."/>
        </authorList>
    </citation>
    <scope>NUCLEOTIDE SEQUENCE</scope>
    <source>
        <strain evidence="1">W38</strain>
    </source>
</reference>
<name>A0ABY6BEA5_9GAMM</name>
<dbReference type="RefSeq" id="WP_261695092.1">
    <property type="nucleotide sequence ID" value="NZ_CP104694.1"/>
</dbReference>
<evidence type="ECO:0000313" key="1">
    <source>
        <dbReference type="EMBL" id="UXI68130.1"/>
    </source>
</evidence>
<evidence type="ECO:0008006" key="3">
    <source>
        <dbReference type="Google" id="ProtNLM"/>
    </source>
</evidence>
<proteinExistence type="predicted"/>
<dbReference type="Proteomes" id="UP001064632">
    <property type="component" value="Chromosome"/>
</dbReference>
<gene>
    <name evidence="1" type="ORF">N4264_00310</name>
</gene>
<organism evidence="1 2">
    <name type="scientific">Tahibacter amnicola</name>
    <dbReference type="NCBI Taxonomy" id="2976241"/>
    <lineage>
        <taxon>Bacteria</taxon>
        <taxon>Pseudomonadati</taxon>
        <taxon>Pseudomonadota</taxon>
        <taxon>Gammaproteobacteria</taxon>
        <taxon>Lysobacterales</taxon>
        <taxon>Rhodanobacteraceae</taxon>
        <taxon>Tahibacter</taxon>
    </lineage>
</organism>
<sequence>MTGQIPGPDTYAVTTEPRRDYLRVVMSGVRSTVEASIEAWREIGRQVQAHGARRVLVVSKLSGPLPTPAQQLQILHALIGAGFEGVRTAFVLDDVVNVVALEFGEIIARELGQESRVFGSESVAELWLRHGEASSDYDR</sequence>